<sequence length="260" mass="29865">MGRLWELYRVSFLLCQSSSSSSAILSHHSFFWDSFRRPTIRSGGLLHIDGLPKCGLSRVMLASHLPQRLLQDPDTAMTAKEGTESSHFDTPPKSNPTRIDKLPRFRHRHYLTRRARRREGLQFAVGVCFIYHRNDFPPSFDNSLVAIFVRNKRKKRKTAKAPHIPPTLTRRHEAQVEWVRTLFCLVERGGRGTGYWRRRGLVCFGGGLSFSYPGGMESVMHGKAYGYLRFVGGGEVSYCSRMMELWWVARKIGEMTTQGR</sequence>
<dbReference type="RefSeq" id="XP_060417988.1">
    <property type="nucleotide sequence ID" value="XM_060553061.1"/>
</dbReference>
<reference evidence="2" key="1">
    <citation type="submission" date="2021-06" db="EMBL/GenBank/DDBJ databases">
        <title>Comparative genomics, transcriptomics and evolutionary studies reveal genomic signatures of adaptation to plant cell wall in hemibiotrophic fungi.</title>
        <authorList>
            <consortium name="DOE Joint Genome Institute"/>
            <person name="Baroncelli R."/>
            <person name="Diaz J.F."/>
            <person name="Benocci T."/>
            <person name="Peng M."/>
            <person name="Battaglia E."/>
            <person name="Haridas S."/>
            <person name="Andreopoulos W."/>
            <person name="Labutti K."/>
            <person name="Pangilinan J."/>
            <person name="Floch G.L."/>
            <person name="Makela M.R."/>
            <person name="Henrissat B."/>
            <person name="Grigoriev I.V."/>
            <person name="Crouch J.A."/>
            <person name="De Vries R.P."/>
            <person name="Sukno S.A."/>
            <person name="Thon M.R."/>
        </authorList>
    </citation>
    <scope>NUCLEOTIDE SEQUENCE</scope>
    <source>
        <strain evidence="2">CBS 125086</strain>
    </source>
</reference>
<name>A0AAD8Q7N7_9PEZI</name>
<protein>
    <submittedName>
        <fullName evidence="2">Uncharacterized protein</fullName>
    </submittedName>
</protein>
<keyword evidence="3" id="KW-1185">Reference proteome</keyword>
<dbReference type="EMBL" id="JAHLJV010000009">
    <property type="protein sequence ID" value="KAK1597174.1"/>
    <property type="molecule type" value="Genomic_DNA"/>
</dbReference>
<accession>A0AAD8Q7N7</accession>
<gene>
    <name evidence="2" type="ORF">LY79DRAFT_406823</name>
</gene>
<evidence type="ECO:0000256" key="1">
    <source>
        <dbReference type="SAM" id="MobiDB-lite"/>
    </source>
</evidence>
<feature type="region of interest" description="Disordered" evidence="1">
    <location>
        <begin position="77"/>
        <end position="97"/>
    </location>
</feature>
<dbReference type="GeneID" id="85437301"/>
<comment type="caution">
    <text evidence="2">The sequence shown here is derived from an EMBL/GenBank/DDBJ whole genome shotgun (WGS) entry which is preliminary data.</text>
</comment>
<evidence type="ECO:0000313" key="2">
    <source>
        <dbReference type="EMBL" id="KAK1597174.1"/>
    </source>
</evidence>
<proteinExistence type="predicted"/>
<evidence type="ECO:0000313" key="3">
    <source>
        <dbReference type="Proteomes" id="UP001230504"/>
    </source>
</evidence>
<organism evidence="2 3">
    <name type="scientific">Colletotrichum navitas</name>
    <dbReference type="NCBI Taxonomy" id="681940"/>
    <lineage>
        <taxon>Eukaryota</taxon>
        <taxon>Fungi</taxon>
        <taxon>Dikarya</taxon>
        <taxon>Ascomycota</taxon>
        <taxon>Pezizomycotina</taxon>
        <taxon>Sordariomycetes</taxon>
        <taxon>Hypocreomycetidae</taxon>
        <taxon>Glomerellales</taxon>
        <taxon>Glomerellaceae</taxon>
        <taxon>Colletotrichum</taxon>
        <taxon>Colletotrichum graminicola species complex</taxon>
    </lineage>
</organism>
<dbReference type="AlphaFoldDB" id="A0AAD8Q7N7"/>
<dbReference type="Proteomes" id="UP001230504">
    <property type="component" value="Unassembled WGS sequence"/>
</dbReference>